<protein>
    <submittedName>
        <fullName evidence="1 3">Uncharacterized protein</fullName>
    </submittedName>
</protein>
<dbReference type="RefSeq" id="XP_024503506.1">
    <property type="nucleotide sequence ID" value="XM_024649650.1"/>
</dbReference>
<name>A0A090L9Y3_STRRB</name>
<dbReference type="GeneID" id="36376670"/>
<dbReference type="CTD" id="36376670"/>
<accession>A0A090L9Y3</accession>
<reference evidence="2" key="2">
    <citation type="submission" date="2014-09" db="EMBL/GenBank/DDBJ databases">
        <authorList>
            <person name="Martin A.A."/>
        </authorList>
    </citation>
    <scope>NUCLEOTIDE SEQUENCE</scope>
    <source>
        <strain evidence="2">ED321</strain>
    </source>
</reference>
<dbReference type="EMBL" id="LN609528">
    <property type="protein sequence ID" value="CEF64305.1"/>
    <property type="molecule type" value="Genomic_DNA"/>
</dbReference>
<dbReference type="AlphaFoldDB" id="A0A090L9Y3"/>
<reference evidence="1" key="1">
    <citation type="submission" date="2014-09" db="EMBL/GenBank/DDBJ databases">
        <authorList>
            <person name="Aslett A.Martin."/>
        </authorList>
    </citation>
    <scope>NUCLEOTIDE SEQUENCE</scope>
    <source>
        <strain evidence="1">ED321 Heterogonic</strain>
    </source>
</reference>
<dbReference type="WBParaSite" id="SRAE_1000256000.1">
    <property type="protein sequence ID" value="SRAE_1000256000.1"/>
    <property type="gene ID" value="WBGene00259175"/>
</dbReference>
<sequence>MTSYLMQFEISLEEVKEFHNNLIKMNNEDNNNSLIYMKVESAYEESIEYHRSLYERIIQLKKYLHCEIRKYKEYCRMVDIYVCPNSQIVIDSIKEVLIKFNNINVDFL</sequence>
<evidence type="ECO:0000313" key="2">
    <source>
        <dbReference type="Proteomes" id="UP000035682"/>
    </source>
</evidence>
<reference evidence="3" key="3">
    <citation type="submission" date="2020-12" db="UniProtKB">
        <authorList>
            <consortium name="WormBaseParasite"/>
        </authorList>
    </citation>
    <scope>IDENTIFICATION</scope>
</reference>
<dbReference type="Proteomes" id="UP000035682">
    <property type="component" value="Unplaced"/>
</dbReference>
<keyword evidence="2" id="KW-1185">Reference proteome</keyword>
<evidence type="ECO:0000313" key="4">
    <source>
        <dbReference type="WormBase" id="SRAE_1000256000"/>
    </source>
</evidence>
<gene>
    <name evidence="1 3 4" type="ORF">SRAE_1000256000</name>
</gene>
<proteinExistence type="predicted"/>
<evidence type="ECO:0000313" key="1">
    <source>
        <dbReference type="EMBL" id="CEF64305.1"/>
    </source>
</evidence>
<organism evidence="1">
    <name type="scientific">Strongyloides ratti</name>
    <name type="common">Parasitic roundworm</name>
    <dbReference type="NCBI Taxonomy" id="34506"/>
    <lineage>
        <taxon>Eukaryota</taxon>
        <taxon>Metazoa</taxon>
        <taxon>Ecdysozoa</taxon>
        <taxon>Nematoda</taxon>
        <taxon>Chromadorea</taxon>
        <taxon>Rhabditida</taxon>
        <taxon>Tylenchina</taxon>
        <taxon>Panagrolaimomorpha</taxon>
        <taxon>Strongyloidoidea</taxon>
        <taxon>Strongyloididae</taxon>
        <taxon>Strongyloides</taxon>
    </lineage>
</organism>
<dbReference type="WormBase" id="SRAE_1000256000">
    <property type="protein sequence ID" value="SRP10298"/>
    <property type="gene ID" value="WBGene00259175"/>
</dbReference>
<evidence type="ECO:0000313" key="3">
    <source>
        <dbReference type="WBParaSite" id="SRAE_1000256000.1"/>
    </source>
</evidence>